<dbReference type="PANTHER" id="PTHR13285:SF18">
    <property type="entry name" value="PROTEIN-CYSTEINE N-PALMITOYLTRANSFERASE RASP"/>
    <property type="match status" value="1"/>
</dbReference>
<dbReference type="KEGG" id="mpro:BJP34_34610"/>
<keyword evidence="7 9" id="KW-0012">Acyltransferase</keyword>
<evidence type="ECO:0000256" key="4">
    <source>
        <dbReference type="ARBA" id="ARBA00022692"/>
    </source>
</evidence>
<dbReference type="InterPro" id="IPR028362">
    <property type="entry name" value="AlgI"/>
</dbReference>
<evidence type="ECO:0000256" key="2">
    <source>
        <dbReference type="ARBA" id="ARBA00010323"/>
    </source>
</evidence>
<dbReference type="EMBL" id="CP017599">
    <property type="protein sequence ID" value="AOX03885.1"/>
    <property type="molecule type" value="Genomic_DNA"/>
</dbReference>
<feature type="transmembrane region" description="Helical" evidence="8">
    <location>
        <begin position="58"/>
        <end position="78"/>
    </location>
</feature>
<dbReference type="InterPro" id="IPR051085">
    <property type="entry name" value="MB_O-acyltransferase"/>
</dbReference>
<keyword evidence="7 9" id="KW-0808">Transferase</keyword>
<comment type="similarity">
    <text evidence="2 7">Belongs to the membrane-bound acyltransferase family.</text>
</comment>
<feature type="transmembrane region" description="Helical" evidence="8">
    <location>
        <begin position="106"/>
        <end position="128"/>
    </location>
</feature>
<organism evidence="9 10">
    <name type="scientific">Moorena producens PAL-8-15-08-1</name>
    <dbReference type="NCBI Taxonomy" id="1458985"/>
    <lineage>
        <taxon>Bacteria</taxon>
        <taxon>Bacillati</taxon>
        <taxon>Cyanobacteriota</taxon>
        <taxon>Cyanophyceae</taxon>
        <taxon>Coleofasciculales</taxon>
        <taxon>Coleofasciculaceae</taxon>
        <taxon>Moorena</taxon>
    </lineage>
</organism>
<dbReference type="GO" id="GO:0005886">
    <property type="term" value="C:plasma membrane"/>
    <property type="evidence" value="ECO:0007669"/>
    <property type="project" value="UniProtKB-SubCell"/>
</dbReference>
<feature type="transmembrane region" description="Helical" evidence="8">
    <location>
        <begin position="393"/>
        <end position="415"/>
    </location>
</feature>
<keyword evidence="6 7" id="KW-0472">Membrane</keyword>
<comment type="subcellular location">
    <subcellularLocation>
        <location evidence="1">Cell membrane</location>
        <topology evidence="1">Multi-pass membrane protein</topology>
    </subcellularLocation>
</comment>
<feature type="transmembrane region" description="Helical" evidence="8">
    <location>
        <begin position="6"/>
        <end position="22"/>
    </location>
</feature>
<dbReference type="PIRSF" id="PIRSF500217">
    <property type="entry name" value="AlgI"/>
    <property type="match status" value="1"/>
</dbReference>
<keyword evidence="3 7" id="KW-1003">Cell membrane</keyword>
<dbReference type="OrthoDB" id="9805788at2"/>
<evidence type="ECO:0000256" key="3">
    <source>
        <dbReference type="ARBA" id="ARBA00022475"/>
    </source>
</evidence>
<evidence type="ECO:0000313" key="9">
    <source>
        <dbReference type="EMBL" id="AOX03885.1"/>
    </source>
</evidence>
<evidence type="ECO:0000256" key="5">
    <source>
        <dbReference type="ARBA" id="ARBA00022989"/>
    </source>
</evidence>
<proteinExistence type="inferred from homology"/>
<dbReference type="Pfam" id="PF03062">
    <property type="entry name" value="MBOAT"/>
    <property type="match status" value="1"/>
</dbReference>
<evidence type="ECO:0000313" key="10">
    <source>
        <dbReference type="Proteomes" id="UP000177870"/>
    </source>
</evidence>
<reference evidence="10" key="1">
    <citation type="submission" date="2016-10" db="EMBL/GenBank/DDBJ databases">
        <title>Comparative genomics uncovers the prolific and rare metabolic potential of the cyanobacterial genus Moorea.</title>
        <authorList>
            <person name="Leao T."/>
            <person name="Castelao G."/>
            <person name="Korobeynikov A."/>
            <person name="Monroe E.A."/>
            <person name="Podell S."/>
            <person name="Glukhov E."/>
            <person name="Allen E."/>
            <person name="Gerwick W.H."/>
            <person name="Gerwick L."/>
        </authorList>
    </citation>
    <scope>NUCLEOTIDE SEQUENCE [LARGE SCALE GENOMIC DNA]</scope>
    <source>
        <strain evidence="10">PAL-8-15-08-1</strain>
    </source>
</reference>
<dbReference type="InterPro" id="IPR024194">
    <property type="entry name" value="Ac/AlaTfrase_AlgI/DltB"/>
</dbReference>
<dbReference type="Proteomes" id="UP000177870">
    <property type="component" value="Chromosome"/>
</dbReference>
<keyword evidence="4 8" id="KW-0812">Transmembrane</keyword>
<dbReference type="RefSeq" id="WP_070396251.1">
    <property type="nucleotide sequence ID" value="NZ_CP017599.1"/>
</dbReference>
<evidence type="ECO:0000256" key="7">
    <source>
        <dbReference type="PIRNR" id="PIRNR016636"/>
    </source>
</evidence>
<feature type="transmembrane region" description="Helical" evidence="8">
    <location>
        <begin position="453"/>
        <end position="472"/>
    </location>
</feature>
<sequence>MSFISITYSCFLLAVLGIYWLVQRSTAATGSPKLKLLLLLISSLIFYASLQIQYIPLLVLITLINFYFGQALGTNTVAGSHATNYHLSNEEWLLADSFWNNRRLRLLWLGIFLNVIFLLGFKYIPFLLSNLAVIPNFTIAQDGANWIRDNLIVPLGISFFIFEGIAYIIDVYRGAPATRNLLQFAAYKLFFPKLISGPITRYHPFALELKTLQFPSLDRGTEGLWLITSGAIKKALLADHIGIFVDLCFGNIERAGSGDLWLAIFAYGLQLYFDFSGYVDIARGSAMLLGINLPENFDFPYFSISIADFWRRWHITLGDWIRNYLYFPLGGSRKGVARTCLNLFIVMVIIGIWHGAAWGFVAWGGLHGLALVLHRLTEAFCENRDGIKRWWQSWSGVLVSWFLTQFMVFTAWIFFRIPNLKQASLVIQNLWGHPADIQFGQKVYLTAIGMERFWVVLLLVSLAASMAGVYSIRRGLKLQLNWPVKLLLVPVGLYVVWLFAPQSGLPYIYFDF</sequence>
<feature type="transmembrane region" description="Helical" evidence="8">
    <location>
        <begin position="335"/>
        <end position="354"/>
    </location>
</feature>
<feature type="transmembrane region" description="Helical" evidence="8">
    <location>
        <begin position="151"/>
        <end position="169"/>
    </location>
</feature>
<dbReference type="PIRSF" id="PIRSF016636">
    <property type="entry name" value="AlgI_DltB"/>
    <property type="match status" value="1"/>
</dbReference>
<name>A0A1D8U208_9CYAN</name>
<dbReference type="STRING" id="1458985.BJP34_34610"/>
<gene>
    <name evidence="9" type="ORF">BJP34_34610</name>
</gene>
<feature type="transmembrane region" description="Helical" evidence="8">
    <location>
        <begin position="34"/>
        <end position="52"/>
    </location>
</feature>
<dbReference type="GO" id="GO:0042121">
    <property type="term" value="P:alginic acid biosynthetic process"/>
    <property type="evidence" value="ECO:0007669"/>
    <property type="project" value="InterPro"/>
</dbReference>
<dbReference type="InterPro" id="IPR004299">
    <property type="entry name" value="MBOAT_fam"/>
</dbReference>
<evidence type="ECO:0000256" key="1">
    <source>
        <dbReference type="ARBA" id="ARBA00004651"/>
    </source>
</evidence>
<protein>
    <submittedName>
        <fullName evidence="9">Membrane-bound O-acyltransferase family protein</fullName>
    </submittedName>
</protein>
<dbReference type="GO" id="GO:0016746">
    <property type="term" value="F:acyltransferase activity"/>
    <property type="evidence" value="ECO:0007669"/>
    <property type="project" value="UniProtKB-KW"/>
</dbReference>
<dbReference type="AlphaFoldDB" id="A0A1D8U208"/>
<evidence type="ECO:0000256" key="6">
    <source>
        <dbReference type="ARBA" id="ARBA00023136"/>
    </source>
</evidence>
<feature type="transmembrane region" description="Helical" evidence="8">
    <location>
        <begin position="484"/>
        <end position="500"/>
    </location>
</feature>
<evidence type="ECO:0000256" key="8">
    <source>
        <dbReference type="SAM" id="Phobius"/>
    </source>
</evidence>
<accession>A0A1D8U208</accession>
<keyword evidence="5 8" id="KW-1133">Transmembrane helix</keyword>
<dbReference type="PANTHER" id="PTHR13285">
    <property type="entry name" value="ACYLTRANSFERASE"/>
    <property type="match status" value="1"/>
</dbReference>